<dbReference type="Proteomes" id="UP000729402">
    <property type="component" value="Unassembled WGS sequence"/>
</dbReference>
<reference evidence="2" key="1">
    <citation type="journal article" date="2021" name="bioRxiv">
        <title>Whole Genome Assembly and Annotation of Northern Wild Rice, Zizania palustris L., Supports a Whole Genome Duplication in the Zizania Genus.</title>
        <authorList>
            <person name="Haas M."/>
            <person name="Kono T."/>
            <person name="Macchietto M."/>
            <person name="Millas R."/>
            <person name="McGilp L."/>
            <person name="Shao M."/>
            <person name="Duquette J."/>
            <person name="Hirsch C.N."/>
            <person name="Kimball J."/>
        </authorList>
    </citation>
    <scope>NUCLEOTIDE SEQUENCE</scope>
    <source>
        <tissue evidence="2">Fresh leaf tissue</tissue>
    </source>
</reference>
<keyword evidence="3" id="KW-1185">Reference proteome</keyword>
<name>A0A8J5SDH7_ZIZPA</name>
<feature type="compositionally biased region" description="Basic and acidic residues" evidence="1">
    <location>
        <begin position="1"/>
        <end position="10"/>
    </location>
</feature>
<dbReference type="AlphaFoldDB" id="A0A8J5SDH7"/>
<evidence type="ECO:0000313" key="3">
    <source>
        <dbReference type="Proteomes" id="UP000729402"/>
    </source>
</evidence>
<reference evidence="2" key="2">
    <citation type="submission" date="2021-02" db="EMBL/GenBank/DDBJ databases">
        <authorList>
            <person name="Kimball J.A."/>
            <person name="Haas M.W."/>
            <person name="Macchietto M."/>
            <person name="Kono T."/>
            <person name="Duquette J."/>
            <person name="Shao M."/>
        </authorList>
    </citation>
    <scope>NUCLEOTIDE SEQUENCE</scope>
    <source>
        <tissue evidence="2">Fresh leaf tissue</tissue>
    </source>
</reference>
<gene>
    <name evidence="2" type="ORF">GUJ93_ZPchr0006g42084</name>
</gene>
<comment type="caution">
    <text evidence="2">The sequence shown here is derived from an EMBL/GenBank/DDBJ whole genome shotgun (WGS) entry which is preliminary data.</text>
</comment>
<feature type="region of interest" description="Disordered" evidence="1">
    <location>
        <begin position="1"/>
        <end position="42"/>
    </location>
</feature>
<evidence type="ECO:0000256" key="1">
    <source>
        <dbReference type="SAM" id="MobiDB-lite"/>
    </source>
</evidence>
<accession>A0A8J5SDH7</accession>
<sequence>MADSTSRLDAELWPSMHAGTKDGSLAEASTCQRGRRSGALSAISSSRPAMVPLISTRQQLLPLPDPSVALPPATPVHRLKRRFQPLHSVPSCVTSLLDSSSLIKVKTGIDVRQ</sequence>
<proteinExistence type="predicted"/>
<organism evidence="2 3">
    <name type="scientific">Zizania palustris</name>
    <name type="common">Northern wild rice</name>
    <dbReference type="NCBI Taxonomy" id="103762"/>
    <lineage>
        <taxon>Eukaryota</taxon>
        <taxon>Viridiplantae</taxon>
        <taxon>Streptophyta</taxon>
        <taxon>Embryophyta</taxon>
        <taxon>Tracheophyta</taxon>
        <taxon>Spermatophyta</taxon>
        <taxon>Magnoliopsida</taxon>
        <taxon>Liliopsida</taxon>
        <taxon>Poales</taxon>
        <taxon>Poaceae</taxon>
        <taxon>BOP clade</taxon>
        <taxon>Oryzoideae</taxon>
        <taxon>Oryzeae</taxon>
        <taxon>Zizaniinae</taxon>
        <taxon>Zizania</taxon>
    </lineage>
</organism>
<dbReference type="EMBL" id="JAAALK010000283">
    <property type="protein sequence ID" value="KAG8072920.1"/>
    <property type="molecule type" value="Genomic_DNA"/>
</dbReference>
<evidence type="ECO:0000313" key="2">
    <source>
        <dbReference type="EMBL" id="KAG8072920.1"/>
    </source>
</evidence>
<protein>
    <submittedName>
        <fullName evidence="2">Uncharacterized protein</fullName>
    </submittedName>
</protein>